<keyword evidence="3" id="KW-1185">Reference proteome</keyword>
<evidence type="ECO:0000313" key="3">
    <source>
        <dbReference type="Proteomes" id="UP000275078"/>
    </source>
</evidence>
<sequence length="259" mass="29096">MHPAPPSIELANLAGADPVFLNQSVFRVSVMDSLVQTLKKHDNTISNNLLPVFRYLSSGNPEYPTNKNDYWTTQSPEQVARAELVALDKKYARKEIKEGQRGRFAALELHDIVEEDEGEDDEDDDGHPQKEKAVVGGELEQQQKKDEEMLGKKEAEEEEKNAISQGALTSATDADSKKSAKKSKNQRQKERKKEKKKEKKLQGQGEGQSASEQQEEPPKMEEEEQQLRMRLRGLGRWGLNSLVQASTLIASSSGLVQWP</sequence>
<accession>A0A3N4ID57</accession>
<dbReference type="AlphaFoldDB" id="A0A3N4ID57"/>
<proteinExistence type="predicted"/>
<feature type="compositionally biased region" description="Acidic residues" evidence="1">
    <location>
        <begin position="116"/>
        <end position="125"/>
    </location>
</feature>
<feature type="compositionally biased region" description="Basic and acidic residues" evidence="1">
    <location>
        <begin position="141"/>
        <end position="155"/>
    </location>
</feature>
<name>A0A3N4ID57_ASCIM</name>
<organism evidence="2 3">
    <name type="scientific">Ascobolus immersus RN42</name>
    <dbReference type="NCBI Taxonomy" id="1160509"/>
    <lineage>
        <taxon>Eukaryota</taxon>
        <taxon>Fungi</taxon>
        <taxon>Dikarya</taxon>
        <taxon>Ascomycota</taxon>
        <taxon>Pezizomycotina</taxon>
        <taxon>Pezizomycetes</taxon>
        <taxon>Pezizales</taxon>
        <taxon>Ascobolaceae</taxon>
        <taxon>Ascobolus</taxon>
    </lineage>
</organism>
<evidence type="ECO:0000313" key="2">
    <source>
        <dbReference type="EMBL" id="RPA84053.1"/>
    </source>
</evidence>
<feature type="compositionally biased region" description="Basic residues" evidence="1">
    <location>
        <begin position="179"/>
        <end position="199"/>
    </location>
</feature>
<reference evidence="2 3" key="1">
    <citation type="journal article" date="2018" name="Nat. Ecol. Evol.">
        <title>Pezizomycetes genomes reveal the molecular basis of ectomycorrhizal truffle lifestyle.</title>
        <authorList>
            <person name="Murat C."/>
            <person name="Payen T."/>
            <person name="Noel B."/>
            <person name="Kuo A."/>
            <person name="Morin E."/>
            <person name="Chen J."/>
            <person name="Kohler A."/>
            <person name="Krizsan K."/>
            <person name="Balestrini R."/>
            <person name="Da Silva C."/>
            <person name="Montanini B."/>
            <person name="Hainaut M."/>
            <person name="Levati E."/>
            <person name="Barry K.W."/>
            <person name="Belfiori B."/>
            <person name="Cichocki N."/>
            <person name="Clum A."/>
            <person name="Dockter R.B."/>
            <person name="Fauchery L."/>
            <person name="Guy J."/>
            <person name="Iotti M."/>
            <person name="Le Tacon F."/>
            <person name="Lindquist E.A."/>
            <person name="Lipzen A."/>
            <person name="Malagnac F."/>
            <person name="Mello A."/>
            <person name="Molinier V."/>
            <person name="Miyauchi S."/>
            <person name="Poulain J."/>
            <person name="Riccioni C."/>
            <person name="Rubini A."/>
            <person name="Sitrit Y."/>
            <person name="Splivallo R."/>
            <person name="Traeger S."/>
            <person name="Wang M."/>
            <person name="Zifcakova L."/>
            <person name="Wipf D."/>
            <person name="Zambonelli A."/>
            <person name="Paolocci F."/>
            <person name="Nowrousian M."/>
            <person name="Ottonello S."/>
            <person name="Baldrian P."/>
            <person name="Spatafora J.W."/>
            <person name="Henrissat B."/>
            <person name="Nagy L.G."/>
            <person name="Aury J.M."/>
            <person name="Wincker P."/>
            <person name="Grigoriev I.V."/>
            <person name="Bonfante P."/>
            <person name="Martin F.M."/>
        </authorList>
    </citation>
    <scope>NUCLEOTIDE SEQUENCE [LARGE SCALE GENOMIC DNA]</scope>
    <source>
        <strain evidence="2 3">RN42</strain>
    </source>
</reference>
<dbReference type="Proteomes" id="UP000275078">
    <property type="component" value="Unassembled WGS sequence"/>
</dbReference>
<evidence type="ECO:0000256" key="1">
    <source>
        <dbReference type="SAM" id="MobiDB-lite"/>
    </source>
</evidence>
<protein>
    <submittedName>
        <fullName evidence="2">Uncharacterized protein</fullName>
    </submittedName>
</protein>
<dbReference type="EMBL" id="ML119661">
    <property type="protein sequence ID" value="RPA84053.1"/>
    <property type="molecule type" value="Genomic_DNA"/>
</dbReference>
<feature type="region of interest" description="Disordered" evidence="1">
    <location>
        <begin position="116"/>
        <end position="227"/>
    </location>
</feature>
<gene>
    <name evidence="2" type="ORF">BJ508DRAFT_304220</name>
</gene>